<reference evidence="2 3" key="1">
    <citation type="submission" date="2019-08" db="EMBL/GenBank/DDBJ databases">
        <title>Actinomadura sp. nov. CYP1-5 isolated from mountain soil.</title>
        <authorList>
            <person name="Songsumanus A."/>
            <person name="Kuncharoen N."/>
            <person name="Kudo T."/>
            <person name="Yuki M."/>
            <person name="Igarashi Y."/>
            <person name="Tanasupawat S."/>
        </authorList>
    </citation>
    <scope>NUCLEOTIDE SEQUENCE [LARGE SCALE GENOMIC DNA]</scope>
    <source>
        <strain evidence="2 3">CYP1-5</strain>
    </source>
</reference>
<accession>A0A5D3FE55</accession>
<feature type="transmembrane region" description="Helical" evidence="1">
    <location>
        <begin position="38"/>
        <end position="56"/>
    </location>
</feature>
<dbReference type="Proteomes" id="UP000323505">
    <property type="component" value="Unassembled WGS sequence"/>
</dbReference>
<dbReference type="AlphaFoldDB" id="A0A5D3FE55"/>
<keyword evidence="1" id="KW-0472">Membrane</keyword>
<keyword evidence="1" id="KW-0812">Transmembrane</keyword>
<dbReference type="EMBL" id="VSRQ01000005">
    <property type="protein sequence ID" value="TYK47167.1"/>
    <property type="molecule type" value="Genomic_DNA"/>
</dbReference>
<proteinExistence type="predicted"/>
<comment type="caution">
    <text evidence="2">The sequence shown here is derived from an EMBL/GenBank/DDBJ whole genome shotgun (WGS) entry which is preliminary data.</text>
</comment>
<keyword evidence="1" id="KW-1133">Transmembrane helix</keyword>
<protein>
    <submittedName>
        <fullName evidence="2">Uncharacterized protein</fullName>
    </submittedName>
</protein>
<organism evidence="2 3">
    <name type="scientific">Actinomadura decatromicini</name>
    <dbReference type="NCBI Taxonomy" id="2604572"/>
    <lineage>
        <taxon>Bacteria</taxon>
        <taxon>Bacillati</taxon>
        <taxon>Actinomycetota</taxon>
        <taxon>Actinomycetes</taxon>
        <taxon>Streptosporangiales</taxon>
        <taxon>Thermomonosporaceae</taxon>
        <taxon>Actinomadura</taxon>
    </lineage>
</organism>
<name>A0A5D3FE55_9ACTN</name>
<sequence length="60" mass="5953">MMLSAAQAHEEVSISVGALLVASILIMVAVAAYKDPKLATAIGTACAVGALLLVALKVSS</sequence>
<evidence type="ECO:0000313" key="3">
    <source>
        <dbReference type="Proteomes" id="UP000323505"/>
    </source>
</evidence>
<gene>
    <name evidence="2" type="ORF">FXF68_25550</name>
</gene>
<keyword evidence="3" id="KW-1185">Reference proteome</keyword>
<evidence type="ECO:0000313" key="2">
    <source>
        <dbReference type="EMBL" id="TYK47167.1"/>
    </source>
</evidence>
<feature type="transmembrane region" description="Helical" evidence="1">
    <location>
        <begin position="12"/>
        <end position="32"/>
    </location>
</feature>
<evidence type="ECO:0000256" key="1">
    <source>
        <dbReference type="SAM" id="Phobius"/>
    </source>
</evidence>